<proteinExistence type="predicted"/>
<sequence length="61" mass="6776">MLRNLKATPESPLTQEVAVKRALVWMLLCLALALLPPVLDTVTLVASETNYGFKVIQKTCY</sequence>
<organism evidence="1 2">
    <name type="scientific">Plutella xylostella</name>
    <name type="common">Diamondback moth</name>
    <name type="synonym">Plutella maculipennis</name>
    <dbReference type="NCBI Taxonomy" id="51655"/>
    <lineage>
        <taxon>Eukaryota</taxon>
        <taxon>Metazoa</taxon>
        <taxon>Ecdysozoa</taxon>
        <taxon>Arthropoda</taxon>
        <taxon>Hexapoda</taxon>
        <taxon>Insecta</taxon>
        <taxon>Pterygota</taxon>
        <taxon>Neoptera</taxon>
        <taxon>Endopterygota</taxon>
        <taxon>Lepidoptera</taxon>
        <taxon>Glossata</taxon>
        <taxon>Ditrysia</taxon>
        <taxon>Yponomeutoidea</taxon>
        <taxon>Plutellidae</taxon>
        <taxon>Plutella</taxon>
    </lineage>
</organism>
<protein>
    <submittedName>
        <fullName evidence="1">Uncharacterized protein</fullName>
    </submittedName>
</protein>
<reference evidence="1 2" key="1">
    <citation type="submission" date="2021-06" db="EMBL/GenBank/DDBJ databases">
        <title>A haploid diamondback moth (Plutella xylostella L.) genome assembly resolves 31 chromosomes and identifies a diamide resistance mutation.</title>
        <authorList>
            <person name="Ward C.M."/>
            <person name="Perry K.D."/>
            <person name="Baker G."/>
            <person name="Powis K."/>
            <person name="Heckel D.G."/>
            <person name="Baxter S.W."/>
        </authorList>
    </citation>
    <scope>NUCLEOTIDE SEQUENCE [LARGE SCALE GENOMIC DNA]</scope>
    <source>
        <strain evidence="1 2">LV</strain>
        <tissue evidence="1">Single pupa</tissue>
    </source>
</reference>
<evidence type="ECO:0000313" key="2">
    <source>
        <dbReference type="Proteomes" id="UP000823941"/>
    </source>
</evidence>
<gene>
    <name evidence="1" type="ORF">JYU34_003664</name>
</gene>
<dbReference type="Proteomes" id="UP000823941">
    <property type="component" value="Chromosome 5"/>
</dbReference>
<evidence type="ECO:0000313" key="1">
    <source>
        <dbReference type="EMBL" id="KAG7310837.1"/>
    </source>
</evidence>
<name>A0ABQ7R0L0_PLUXY</name>
<accession>A0ABQ7R0L0</accession>
<dbReference type="EMBL" id="JAHIBW010000005">
    <property type="protein sequence ID" value="KAG7310837.1"/>
    <property type="molecule type" value="Genomic_DNA"/>
</dbReference>
<keyword evidence="2" id="KW-1185">Reference proteome</keyword>
<comment type="caution">
    <text evidence="1">The sequence shown here is derived from an EMBL/GenBank/DDBJ whole genome shotgun (WGS) entry which is preliminary data.</text>
</comment>